<gene>
    <name evidence="1" type="ORF">CRE_22100</name>
</gene>
<proteinExistence type="predicted"/>
<organism evidence="2">
    <name type="scientific">Caenorhabditis remanei</name>
    <name type="common">Caenorhabditis vulgaris</name>
    <dbReference type="NCBI Taxonomy" id="31234"/>
    <lineage>
        <taxon>Eukaryota</taxon>
        <taxon>Metazoa</taxon>
        <taxon>Ecdysozoa</taxon>
        <taxon>Nematoda</taxon>
        <taxon>Chromadorea</taxon>
        <taxon>Rhabditida</taxon>
        <taxon>Rhabditina</taxon>
        <taxon>Rhabditomorpha</taxon>
        <taxon>Rhabditoidea</taxon>
        <taxon>Rhabditidae</taxon>
        <taxon>Peloderinae</taxon>
        <taxon>Caenorhabditis</taxon>
    </lineage>
</organism>
<dbReference type="InParanoid" id="E3NCM0"/>
<sequence length="340" mass="39453">MTSWSNIPEDVKRIIVGPLNRIDRQSLRQCSHGDKLFVELITKPIREINFMARRSVSGLVMVTEKKVRPLFLQFITIRFDEEYEDTFKHKREEGSTVVRRSKNLLPYTSFTVNEDFQTVAWRSLQKMLKCQNNRIESLNFSFLLSFNQAIDEPERIVPNLPSETVDVKSLTVRMVCSEDLTYQIVQFVKPNLHYLNLSMTVIDVTLPSRVGDLEQVKTAEKVYSLLKLSREQSMELQGYEIVNKSTHLVDSDIADLLKKSLSTGKPSKFEYYRMWPEPSEVTSGFESIPWSVSTADEFKNLRENFQLDLANKNFILSIPEISKSRLFVEITRFAVKGFII</sequence>
<dbReference type="AlphaFoldDB" id="E3NCM0"/>
<dbReference type="OMA" id="EINFMAR"/>
<dbReference type="Proteomes" id="UP000008281">
    <property type="component" value="Unassembled WGS sequence"/>
</dbReference>
<dbReference type="EMBL" id="DS268599">
    <property type="protein sequence ID" value="EFO93240.1"/>
    <property type="molecule type" value="Genomic_DNA"/>
</dbReference>
<dbReference type="eggNOG" id="ENOG502TJKJ">
    <property type="taxonomic scope" value="Eukaryota"/>
</dbReference>
<accession>E3NCM0</accession>
<protein>
    <recommendedName>
        <fullName evidence="3">F-box domain-containing protein</fullName>
    </recommendedName>
</protein>
<evidence type="ECO:0000313" key="1">
    <source>
        <dbReference type="EMBL" id="EFO93240.1"/>
    </source>
</evidence>
<dbReference type="OrthoDB" id="5831426at2759"/>
<name>E3NCM0_CAERE</name>
<evidence type="ECO:0000313" key="2">
    <source>
        <dbReference type="Proteomes" id="UP000008281"/>
    </source>
</evidence>
<evidence type="ECO:0008006" key="3">
    <source>
        <dbReference type="Google" id="ProtNLM"/>
    </source>
</evidence>
<dbReference type="HOGENOM" id="CLU_816940_0_0_1"/>
<keyword evidence="2" id="KW-1185">Reference proteome</keyword>
<reference evidence="1" key="1">
    <citation type="submission" date="2007-07" db="EMBL/GenBank/DDBJ databases">
        <title>PCAP assembly of the Caenorhabditis remanei genome.</title>
        <authorList>
            <consortium name="The Caenorhabditis remanei Sequencing Consortium"/>
            <person name="Wilson R.K."/>
        </authorList>
    </citation>
    <scope>NUCLEOTIDE SEQUENCE [LARGE SCALE GENOMIC DNA]</scope>
    <source>
        <strain evidence="1">PB4641</strain>
    </source>
</reference>